<evidence type="ECO:0000313" key="11">
    <source>
        <dbReference type="Proteomes" id="UP000786387"/>
    </source>
</evidence>
<dbReference type="GO" id="GO:0016787">
    <property type="term" value="F:hydrolase activity"/>
    <property type="evidence" value="ECO:0007669"/>
    <property type="project" value="UniProtKB-KW"/>
</dbReference>
<evidence type="ECO:0000256" key="5">
    <source>
        <dbReference type="ARBA" id="ARBA00022984"/>
    </source>
</evidence>
<keyword evidence="11" id="KW-1185">Reference proteome</keyword>
<dbReference type="Pfam" id="PF00768">
    <property type="entry name" value="Peptidase_S11"/>
    <property type="match status" value="1"/>
</dbReference>
<comment type="similarity">
    <text evidence="1 7">Belongs to the peptidase S11 family.</text>
</comment>
<keyword evidence="4" id="KW-0133">Cell shape</keyword>
<protein>
    <submittedName>
        <fullName evidence="10">D-alanyl-D-alanine endopeptidase</fullName>
        <ecNumber evidence="10">3.4.21.-</ecNumber>
    </submittedName>
</protein>
<dbReference type="SUPFAM" id="SSF56601">
    <property type="entry name" value="beta-lactamase/transpeptidase-like"/>
    <property type="match status" value="1"/>
</dbReference>
<evidence type="ECO:0000256" key="2">
    <source>
        <dbReference type="ARBA" id="ARBA00022729"/>
    </source>
</evidence>
<dbReference type="Gene3D" id="3.40.710.10">
    <property type="entry name" value="DD-peptidase/beta-lactamase superfamily"/>
    <property type="match status" value="1"/>
</dbReference>
<evidence type="ECO:0000259" key="9">
    <source>
        <dbReference type="Pfam" id="PF00768"/>
    </source>
</evidence>
<keyword evidence="2 8" id="KW-0732">Signal</keyword>
<dbReference type="PANTHER" id="PTHR21581">
    <property type="entry name" value="D-ALANYL-D-ALANINE CARBOXYPEPTIDASE"/>
    <property type="match status" value="1"/>
</dbReference>
<organism evidence="10 11">
    <name type="scientific">Stutzerimonas azotifigens</name>
    <dbReference type="NCBI Taxonomy" id="291995"/>
    <lineage>
        <taxon>Bacteria</taxon>
        <taxon>Pseudomonadati</taxon>
        <taxon>Pseudomonadota</taxon>
        <taxon>Gammaproteobacteria</taxon>
        <taxon>Pseudomonadales</taxon>
        <taxon>Pseudomonadaceae</taxon>
        <taxon>Stutzerimonas</taxon>
    </lineage>
</organism>
<evidence type="ECO:0000256" key="3">
    <source>
        <dbReference type="ARBA" id="ARBA00022801"/>
    </source>
</evidence>
<dbReference type="InterPro" id="IPR001967">
    <property type="entry name" value="Peptidase_S11_N"/>
</dbReference>
<gene>
    <name evidence="10" type="primary">pbpG</name>
    <name evidence="10" type="ORF">G7026_21875</name>
</gene>
<dbReference type="EMBL" id="JAAMRF010000015">
    <property type="protein sequence ID" value="MBA1275999.1"/>
    <property type="molecule type" value="Genomic_DNA"/>
</dbReference>
<feature type="signal peptide" evidence="8">
    <location>
        <begin position="1"/>
        <end position="40"/>
    </location>
</feature>
<dbReference type="PANTHER" id="PTHR21581:SF26">
    <property type="entry name" value="D-ALANYL-D-ALANINE ENDOPEPTIDASE"/>
    <property type="match status" value="1"/>
</dbReference>
<evidence type="ECO:0000256" key="4">
    <source>
        <dbReference type="ARBA" id="ARBA00022960"/>
    </source>
</evidence>
<evidence type="ECO:0000313" key="10">
    <source>
        <dbReference type="EMBL" id="MBA1275999.1"/>
    </source>
</evidence>
<dbReference type="NCBIfam" id="NF008668">
    <property type="entry name" value="PRK11669.1"/>
    <property type="match status" value="1"/>
</dbReference>
<evidence type="ECO:0000256" key="6">
    <source>
        <dbReference type="ARBA" id="ARBA00023316"/>
    </source>
</evidence>
<dbReference type="InterPro" id="IPR018044">
    <property type="entry name" value="Peptidase_S11"/>
</dbReference>
<accession>A0ABR5Z6X9</accession>
<dbReference type="PRINTS" id="PR00725">
    <property type="entry name" value="DADACBPTASE1"/>
</dbReference>
<feature type="chain" id="PRO_5046146485" evidence="8">
    <location>
        <begin position="41"/>
        <end position="327"/>
    </location>
</feature>
<reference evidence="10 11" key="1">
    <citation type="submission" date="2020-02" db="EMBL/GenBank/DDBJ databases">
        <title>Synteny-based analysis reveals conserved mechanism for high triclosan tolerance in Pseudomonas, as well as instances of horizontal transfer.</title>
        <authorList>
            <person name="Mcfarland A.G."/>
            <person name="Bertucci H.K."/>
            <person name="Litmann E."/>
            <person name="Shen J."/>
            <person name="Huttenhower C."/>
            <person name="Hartmann E.M."/>
        </authorList>
    </citation>
    <scope>NUCLEOTIDE SEQUENCE [LARGE SCALE GENOMIC DNA]</scope>
    <source>
        <strain evidence="10 11">115A1</strain>
    </source>
</reference>
<evidence type="ECO:0000256" key="1">
    <source>
        <dbReference type="ARBA" id="ARBA00007164"/>
    </source>
</evidence>
<evidence type="ECO:0000256" key="8">
    <source>
        <dbReference type="SAM" id="SignalP"/>
    </source>
</evidence>
<name>A0ABR5Z6X9_9GAMM</name>
<dbReference type="EC" id="3.4.21.-" evidence="10"/>
<keyword evidence="5" id="KW-0573">Peptidoglycan synthesis</keyword>
<comment type="caution">
    <text evidence="10">The sequence shown here is derived from an EMBL/GenBank/DDBJ whole genome shotgun (WGS) entry which is preliminary data.</text>
</comment>
<feature type="domain" description="Peptidase S11 D-alanyl-D-alanine carboxypeptidase A N-terminal" evidence="9">
    <location>
        <begin position="52"/>
        <end position="281"/>
    </location>
</feature>
<dbReference type="Proteomes" id="UP000786387">
    <property type="component" value="Unassembled WGS sequence"/>
</dbReference>
<proteinExistence type="inferred from homology"/>
<keyword evidence="3 10" id="KW-0378">Hydrolase</keyword>
<evidence type="ECO:0000256" key="7">
    <source>
        <dbReference type="RuleBase" id="RU004016"/>
    </source>
</evidence>
<dbReference type="InterPro" id="IPR012338">
    <property type="entry name" value="Beta-lactam/transpept-like"/>
</dbReference>
<keyword evidence="6" id="KW-0961">Cell wall biogenesis/degradation</keyword>
<sequence>MASRSVHCASKALRCPPRPGAVVKLRHSILCLLFSSLALGAASAAATTSRTSTAVQELAAGSAMLVDLETGKELYSSNPDAVAPIASVTKLMTAMVTLDANLPLDERLPIVISDVAEMRGVYSRVRLGSVISRRDMLSLALMSSENRAAASLAHHYPGGVPGFIKAMNAKAHALGMSHSHFVEPTGLSAGNVSTARDLVRLLQAAGKYPLISQLSATPERTVAFTKPNYTLGFRNTNSLVRKPDWKIEVTKTGFTNDAGHCLVMRTVMNRRPVAFVVLDAFGKYTHIADASRLRTWLETGRITPVPAAALAYKQQRSPAVRQLHAVQ</sequence>